<evidence type="ECO:0000313" key="2">
    <source>
        <dbReference type="Proteomes" id="UP000319438"/>
    </source>
</evidence>
<dbReference type="EMBL" id="KT428292">
    <property type="protein sequence ID" value="ALH07101.1"/>
    <property type="molecule type" value="Genomic_DNA"/>
</dbReference>
<reference evidence="1" key="1">
    <citation type="journal article" date="2015" name="Genome Announc.">
        <title>Complete Genome Sequence of a New Member of the Marseilleviridae Recovered from the Brackish Submarine Spring in the Cassis Port-Miou Calanque, France.</title>
        <authorList>
            <person name="Doutre G."/>
            <person name="Arfib B."/>
            <person name="Rochette P."/>
            <person name="Claverie J.M."/>
            <person name="Bonin P."/>
            <person name="Abergel C."/>
        </authorList>
    </citation>
    <scope>NUCLEOTIDE SEQUENCE [LARGE SCALE GENOMIC DNA]</scope>
    <source>
        <strain evidence="1">1</strain>
    </source>
</reference>
<evidence type="ECO:0000313" key="1">
    <source>
        <dbReference type="EMBL" id="ALH07101.1"/>
    </source>
</evidence>
<gene>
    <name evidence="1" type="ORF">PMV_403</name>
</gene>
<proteinExistence type="predicted"/>
<organism evidence="1 2">
    <name type="scientific">Port-miou virus</name>
    <dbReference type="NCBI Taxonomy" id="1733873"/>
    <lineage>
        <taxon>Viruses</taxon>
        <taxon>Varidnaviria</taxon>
        <taxon>Bamfordvirae</taxon>
        <taxon>Nucleocytoviricota</taxon>
        <taxon>Megaviricetes</taxon>
        <taxon>Pimascovirales</taxon>
        <taxon>Pimascovirales incertae sedis</taxon>
        <taxon>Marseilleviridae</taxon>
        <taxon>Losannavirus</taxon>
        <taxon>Losannavirus lausannense</taxon>
        <taxon>Lausannevirus</taxon>
    </lineage>
</organism>
<protein>
    <submittedName>
        <fullName evidence="1">Uncharacterized protein</fullName>
    </submittedName>
</protein>
<name>A0A0N9PI48_9VIRU</name>
<dbReference type="Proteomes" id="UP000319438">
    <property type="component" value="Segment"/>
</dbReference>
<accession>A0A0N9PI48</accession>
<sequence>MEENTNSFTDKFLALARQCKKETVLKGPSHLLNELKEKNNGLWSFPKEGYVALQNNGENHCERLKGKGEFHSCYKRLKNECEGLCMFEVDNSGDFKRALALLSEYENLTYKMFWRRLAREDFFS</sequence>